<feature type="compositionally biased region" description="Basic and acidic residues" evidence="1">
    <location>
        <begin position="123"/>
        <end position="138"/>
    </location>
</feature>
<dbReference type="AlphaFoldDB" id="A0A4Z2FK82"/>
<accession>A0A4Z2FK82</accession>
<feature type="region of interest" description="Disordered" evidence="1">
    <location>
        <begin position="1"/>
        <end position="22"/>
    </location>
</feature>
<protein>
    <submittedName>
        <fullName evidence="2">Uncharacterized protein</fullName>
    </submittedName>
</protein>
<proteinExistence type="predicted"/>
<feature type="region of interest" description="Disordered" evidence="1">
    <location>
        <begin position="123"/>
        <end position="142"/>
    </location>
</feature>
<gene>
    <name evidence="2" type="ORF">EYF80_048454</name>
</gene>
<reference evidence="2 3" key="1">
    <citation type="submission" date="2019-03" db="EMBL/GenBank/DDBJ databases">
        <title>First draft genome of Liparis tanakae, snailfish: a comprehensive survey of snailfish specific genes.</title>
        <authorList>
            <person name="Kim W."/>
            <person name="Song I."/>
            <person name="Jeong J.-H."/>
            <person name="Kim D."/>
            <person name="Kim S."/>
            <person name="Ryu S."/>
            <person name="Song J.Y."/>
            <person name="Lee S.K."/>
        </authorList>
    </citation>
    <scope>NUCLEOTIDE SEQUENCE [LARGE SCALE GENOMIC DNA]</scope>
    <source>
        <tissue evidence="2">Muscle</tissue>
    </source>
</reference>
<organism evidence="2 3">
    <name type="scientific">Liparis tanakae</name>
    <name type="common">Tanaka's snailfish</name>
    <dbReference type="NCBI Taxonomy" id="230148"/>
    <lineage>
        <taxon>Eukaryota</taxon>
        <taxon>Metazoa</taxon>
        <taxon>Chordata</taxon>
        <taxon>Craniata</taxon>
        <taxon>Vertebrata</taxon>
        <taxon>Euteleostomi</taxon>
        <taxon>Actinopterygii</taxon>
        <taxon>Neopterygii</taxon>
        <taxon>Teleostei</taxon>
        <taxon>Neoteleostei</taxon>
        <taxon>Acanthomorphata</taxon>
        <taxon>Eupercaria</taxon>
        <taxon>Perciformes</taxon>
        <taxon>Cottioidei</taxon>
        <taxon>Cottales</taxon>
        <taxon>Liparidae</taxon>
        <taxon>Liparis</taxon>
    </lineage>
</organism>
<dbReference type="EMBL" id="SRLO01001113">
    <property type="protein sequence ID" value="TNN41365.1"/>
    <property type="molecule type" value="Genomic_DNA"/>
</dbReference>
<keyword evidence="3" id="KW-1185">Reference proteome</keyword>
<name>A0A4Z2FK82_9TELE</name>
<sequence length="341" mass="37851">MGFLLLTAEEAEKGEEPSHKGDRHCSEAVLRTFHYQIEGWLLRAGEAVQHQTGVVGVAVQDQAEEEEVVVDLLQQEAEEEEVGVQCHNLLEVAVAEVEAEEEGQPPLGHQEEEAEVEVVVVEDQRQKREGHRPPEALRPRRSSPLSCSSWTFCSSSEEVWGAEELSLQLGRPLRRLALDLLEPSAELQRHATMIWFRWSTNGSNARGSCSRRLLLSDLHVVLLQLLHVLQRSSSVLGVLQQGAHVQHVVQVPVQPVVSELELQLSNANRMMSCPPLTRHTAASSSNTRALVLLRGQEGVELILWRDMTSVCVDTRFDAEAQSAAASRALIDVLKSNREESG</sequence>
<evidence type="ECO:0000313" key="3">
    <source>
        <dbReference type="Proteomes" id="UP000314294"/>
    </source>
</evidence>
<comment type="caution">
    <text evidence="2">The sequence shown here is derived from an EMBL/GenBank/DDBJ whole genome shotgun (WGS) entry which is preliminary data.</text>
</comment>
<dbReference type="Proteomes" id="UP000314294">
    <property type="component" value="Unassembled WGS sequence"/>
</dbReference>
<evidence type="ECO:0000256" key="1">
    <source>
        <dbReference type="SAM" id="MobiDB-lite"/>
    </source>
</evidence>
<feature type="compositionally biased region" description="Basic and acidic residues" evidence="1">
    <location>
        <begin position="10"/>
        <end position="22"/>
    </location>
</feature>
<evidence type="ECO:0000313" key="2">
    <source>
        <dbReference type="EMBL" id="TNN41365.1"/>
    </source>
</evidence>